<dbReference type="InterPro" id="IPR001138">
    <property type="entry name" value="Zn2Cys6_DnaBD"/>
</dbReference>
<organism evidence="8 9">
    <name type="scientific">Neonectria ditissima</name>
    <dbReference type="NCBI Taxonomy" id="78410"/>
    <lineage>
        <taxon>Eukaryota</taxon>
        <taxon>Fungi</taxon>
        <taxon>Dikarya</taxon>
        <taxon>Ascomycota</taxon>
        <taxon>Pezizomycotina</taxon>
        <taxon>Sordariomycetes</taxon>
        <taxon>Hypocreomycetidae</taxon>
        <taxon>Hypocreales</taxon>
        <taxon>Nectriaceae</taxon>
        <taxon>Neonectria</taxon>
    </lineage>
</organism>
<keyword evidence="9" id="KW-1185">Reference proteome</keyword>
<evidence type="ECO:0000256" key="5">
    <source>
        <dbReference type="ARBA" id="ARBA00023163"/>
    </source>
</evidence>
<keyword evidence="1" id="KW-0479">Metal-binding</keyword>
<dbReference type="Proteomes" id="UP000050424">
    <property type="component" value="Unassembled WGS sequence"/>
</dbReference>
<protein>
    <recommendedName>
        <fullName evidence="7">Zn(2)-C6 fungal-type domain-containing protein</fullName>
    </recommendedName>
</protein>
<dbReference type="OrthoDB" id="3172332at2759"/>
<dbReference type="InterPro" id="IPR036864">
    <property type="entry name" value="Zn2-C6_fun-type_DNA-bd_sf"/>
</dbReference>
<feature type="domain" description="Zn(2)-C6 fungal-type" evidence="7">
    <location>
        <begin position="17"/>
        <end position="45"/>
    </location>
</feature>
<keyword evidence="5" id="KW-0804">Transcription</keyword>
<keyword evidence="6" id="KW-0539">Nucleus</keyword>
<keyword evidence="4" id="KW-0238">DNA-binding</keyword>
<accession>A0A0P7BIA3</accession>
<comment type="caution">
    <text evidence="8">The sequence shown here is derived from an EMBL/GenBank/DDBJ whole genome shotgun (WGS) entry which is preliminary data.</text>
</comment>
<dbReference type="Pfam" id="PF11951">
    <property type="entry name" value="Fungal_trans_2"/>
    <property type="match status" value="1"/>
</dbReference>
<dbReference type="GO" id="GO:0003677">
    <property type="term" value="F:DNA binding"/>
    <property type="evidence" value="ECO:0007669"/>
    <property type="project" value="UniProtKB-KW"/>
</dbReference>
<dbReference type="InterPro" id="IPR021858">
    <property type="entry name" value="Fun_TF"/>
</dbReference>
<evidence type="ECO:0000259" key="7">
    <source>
        <dbReference type="PROSITE" id="PS50048"/>
    </source>
</evidence>
<evidence type="ECO:0000256" key="4">
    <source>
        <dbReference type="ARBA" id="ARBA00023125"/>
    </source>
</evidence>
<dbReference type="STRING" id="78410.A0A0P7BIA3"/>
<keyword evidence="2" id="KW-0862">Zinc</keyword>
<keyword evidence="3" id="KW-0805">Transcription regulation</keyword>
<dbReference type="PANTHER" id="PTHR36206:SF16">
    <property type="entry name" value="TRANSCRIPTION FACTOR DOMAIN-CONTAINING PROTEIN-RELATED"/>
    <property type="match status" value="1"/>
</dbReference>
<dbReference type="PANTHER" id="PTHR36206">
    <property type="entry name" value="ASPERCRYPTIN BIOSYNTHESIS CLUSTER-SPECIFIC TRANSCRIPTION REGULATOR ATNN-RELATED"/>
    <property type="match status" value="1"/>
</dbReference>
<evidence type="ECO:0000256" key="3">
    <source>
        <dbReference type="ARBA" id="ARBA00023015"/>
    </source>
</evidence>
<sequence>MNPHSTRRTTRTNVKSGCRTCKIRKVKCDEGRPACRRCISTGRVCDGYGIWGGGGSVYGHRQRARPTITAAEAVSRPPVPLFALTSDPEERACFQWFKCRTATKLPASFVCGFWNTLLLQSSSTEPAVLHAVLALGAVHKAGVDGADCARRTSGVPDVRERFALRHYGKAIGHLQPHFSVKDRTSFRVGLITCVVFVCLELLRGHFQTAQIHLRNGLKILEEMRVVSNGNDGILFLEPCRESTDGWIVEAFSRLHLQLELFKLTHQHHCLSLQAARLEFPALKFHSINEAWSMMSHLLNSIFYLTHRSRLGTVSEGEPPQDTTFLRQQQTIQKELMRWLSMYKAFKLALHGSRSVEEEKCHHLLTVYHTMATIMADTCLGAGDESIFDSHTDQFIFLVTQLTSLRIIASTPTLVPAPPSHLADMSRSVIDMGWIPPLFYTAVKCRVHQVRLQAIRLLESTFHREGIWDAKAAACVARKVMQVEERDFYEGVDAANEFPLSSPPTLQDLSLPTLPDSHRIHEIEVVLSGSPLDKIVLIYKEKQADKDCVISSEYDVLSQRWGKRQDRIYKT</sequence>
<reference evidence="8 9" key="1">
    <citation type="submission" date="2015-09" db="EMBL/GenBank/DDBJ databases">
        <title>Draft genome of a European isolate of the apple canker pathogen Neonectria ditissima.</title>
        <authorList>
            <person name="Gomez-Cortecero A."/>
            <person name="Harrison R.J."/>
            <person name="Armitage A.D."/>
        </authorList>
    </citation>
    <scope>NUCLEOTIDE SEQUENCE [LARGE SCALE GENOMIC DNA]</scope>
    <source>
        <strain evidence="8 9">R09/05</strain>
    </source>
</reference>
<dbReference type="AlphaFoldDB" id="A0A0P7BIA3"/>
<name>A0A0P7BIA3_9HYPO</name>
<dbReference type="SUPFAM" id="SSF57701">
    <property type="entry name" value="Zn2/Cys6 DNA-binding domain"/>
    <property type="match status" value="1"/>
</dbReference>
<evidence type="ECO:0000256" key="6">
    <source>
        <dbReference type="ARBA" id="ARBA00023242"/>
    </source>
</evidence>
<dbReference type="GO" id="GO:0000981">
    <property type="term" value="F:DNA-binding transcription factor activity, RNA polymerase II-specific"/>
    <property type="evidence" value="ECO:0007669"/>
    <property type="project" value="InterPro"/>
</dbReference>
<dbReference type="Gene3D" id="4.10.240.10">
    <property type="entry name" value="Zn(2)-C6 fungal-type DNA-binding domain"/>
    <property type="match status" value="1"/>
</dbReference>
<dbReference type="InterPro" id="IPR052360">
    <property type="entry name" value="Transcr_Regulatory_Proteins"/>
</dbReference>
<evidence type="ECO:0000256" key="1">
    <source>
        <dbReference type="ARBA" id="ARBA00022723"/>
    </source>
</evidence>
<dbReference type="CDD" id="cd00067">
    <property type="entry name" value="GAL4"/>
    <property type="match status" value="1"/>
</dbReference>
<dbReference type="GO" id="GO:0008270">
    <property type="term" value="F:zinc ion binding"/>
    <property type="evidence" value="ECO:0007669"/>
    <property type="project" value="InterPro"/>
</dbReference>
<evidence type="ECO:0000313" key="9">
    <source>
        <dbReference type="Proteomes" id="UP000050424"/>
    </source>
</evidence>
<dbReference type="PROSITE" id="PS00463">
    <property type="entry name" value="ZN2_CY6_FUNGAL_1"/>
    <property type="match status" value="1"/>
</dbReference>
<proteinExistence type="predicted"/>
<dbReference type="PROSITE" id="PS50048">
    <property type="entry name" value="ZN2_CY6_FUNGAL_2"/>
    <property type="match status" value="1"/>
</dbReference>
<gene>
    <name evidence="8" type="ORF">AK830_g1624</name>
</gene>
<dbReference type="Pfam" id="PF00172">
    <property type="entry name" value="Zn_clus"/>
    <property type="match status" value="1"/>
</dbReference>
<evidence type="ECO:0000256" key="2">
    <source>
        <dbReference type="ARBA" id="ARBA00022833"/>
    </source>
</evidence>
<dbReference type="SMART" id="SM00066">
    <property type="entry name" value="GAL4"/>
    <property type="match status" value="1"/>
</dbReference>
<dbReference type="EMBL" id="LKCW01000013">
    <property type="protein sequence ID" value="KPM44961.1"/>
    <property type="molecule type" value="Genomic_DNA"/>
</dbReference>
<evidence type="ECO:0000313" key="8">
    <source>
        <dbReference type="EMBL" id="KPM44961.1"/>
    </source>
</evidence>